<reference evidence="5" key="1">
    <citation type="journal article" date="2019" name="Int. J. Syst. Evol. Microbiol.">
        <title>The Global Catalogue of Microorganisms (GCM) 10K type strain sequencing project: providing services to taxonomists for standard genome sequencing and annotation.</title>
        <authorList>
            <consortium name="The Broad Institute Genomics Platform"/>
            <consortium name="The Broad Institute Genome Sequencing Center for Infectious Disease"/>
            <person name="Wu L."/>
            <person name="Ma J."/>
        </authorList>
    </citation>
    <scope>NUCLEOTIDE SEQUENCE [LARGE SCALE GENOMIC DNA]</scope>
    <source>
        <strain evidence="5">JCM 17441</strain>
    </source>
</reference>
<dbReference type="Pfam" id="PF24879">
    <property type="entry name" value="DUF7737"/>
    <property type="match status" value="1"/>
</dbReference>
<dbReference type="InterPro" id="IPR043782">
    <property type="entry name" value="DUF5724"/>
</dbReference>
<evidence type="ECO:0000259" key="3">
    <source>
        <dbReference type="Pfam" id="PF24879"/>
    </source>
</evidence>
<feature type="domain" description="DUF7737" evidence="3">
    <location>
        <begin position="565"/>
        <end position="668"/>
    </location>
</feature>
<dbReference type="EMBL" id="BAABAT010000025">
    <property type="protein sequence ID" value="GAA4256876.1"/>
    <property type="molecule type" value="Genomic_DNA"/>
</dbReference>
<protein>
    <recommendedName>
        <fullName evidence="6">DUF4132 domain-containing protein</fullName>
    </recommendedName>
</protein>
<dbReference type="Pfam" id="PF13569">
    <property type="entry name" value="DUF4132"/>
    <property type="match status" value="1"/>
</dbReference>
<evidence type="ECO:0000259" key="1">
    <source>
        <dbReference type="Pfam" id="PF13569"/>
    </source>
</evidence>
<sequence length="671" mass="73577">MDRPPDPYQVALCLASKFAAGELDASTVERAFADDPYLWRGMLGIPDDCLLFLRDVADDLLWRRVEPVPQVVRPRGLRHFLRAVEESRPAYYDCDADLTDAERDELVAWLRERPLSVARRAMQLRGPSGDADAILAVLGPAAHEPLLRLCRPPRLHEGTRRYDRAEILDAVAEAGPERTERILELCPSEAVGAALGRNRPAVEKRVRNNALEGIAAYGLLPLADGETVRDRYLVLRDVAKRGAKLGPNRRHSHADAIDAALHHLAQVTGFPDAARLEWHCEADLAEAAVERQIGAYTAAVRAEGADAVIEVVKAGKRLRSVPAEVRGHPDYPALREHQERLRDQARRMRTGLLERLVATGGTLAPDELDRLLRIPAGAAMLPALLWLDASGAIGLLPDVQRGAPLTAVHPYHLFERDLLAHWQAEIVARRVRQPVRQAFRELYLPTPAERAAVTASARFAGHRVNGKVAGQLLSARGWSLRDSYETHSAIRSAGPGLRAALHCDFHGHFGMGDVLLGEVVLLAGDSAVPLEQAPPIAFSEVMRDLDLVVSVAGTEPDAYASPLHAQSRAQLLGALVRDLALTRVSVEGVTALVRGSRATYRVHLNSGSIHVEPGGYLCVVPADFGARPHQRLFLPFADEDRPTSVILSKILLLNEDERIADESILAQLRRL</sequence>
<dbReference type="InterPro" id="IPR025406">
    <property type="entry name" value="DUF4132"/>
</dbReference>
<keyword evidence="5" id="KW-1185">Reference proteome</keyword>
<gene>
    <name evidence="4" type="ORF">GCM10022255_071490</name>
</gene>
<comment type="caution">
    <text evidence="4">The sequence shown here is derived from an EMBL/GenBank/DDBJ whole genome shotgun (WGS) entry which is preliminary data.</text>
</comment>
<feature type="domain" description="DUF5724" evidence="2">
    <location>
        <begin position="214"/>
        <end position="279"/>
    </location>
</feature>
<evidence type="ECO:0000259" key="2">
    <source>
        <dbReference type="Pfam" id="PF18991"/>
    </source>
</evidence>
<evidence type="ECO:0000313" key="4">
    <source>
        <dbReference type="EMBL" id="GAA4256876.1"/>
    </source>
</evidence>
<organism evidence="4 5">
    <name type="scientific">Dactylosporangium darangshiense</name>
    <dbReference type="NCBI Taxonomy" id="579108"/>
    <lineage>
        <taxon>Bacteria</taxon>
        <taxon>Bacillati</taxon>
        <taxon>Actinomycetota</taxon>
        <taxon>Actinomycetes</taxon>
        <taxon>Micromonosporales</taxon>
        <taxon>Micromonosporaceae</taxon>
        <taxon>Dactylosporangium</taxon>
    </lineage>
</organism>
<dbReference type="InterPro" id="IPR056639">
    <property type="entry name" value="DUF7737"/>
</dbReference>
<evidence type="ECO:0000313" key="5">
    <source>
        <dbReference type="Proteomes" id="UP001500620"/>
    </source>
</evidence>
<name>A0ABP8DIV5_9ACTN</name>
<feature type="domain" description="DUF4132" evidence="1">
    <location>
        <begin position="315"/>
        <end position="478"/>
    </location>
</feature>
<dbReference type="RefSeq" id="WP_345133842.1">
    <property type="nucleotide sequence ID" value="NZ_BAABAT010000025.1"/>
</dbReference>
<evidence type="ECO:0008006" key="6">
    <source>
        <dbReference type="Google" id="ProtNLM"/>
    </source>
</evidence>
<dbReference type="Proteomes" id="UP001500620">
    <property type="component" value="Unassembled WGS sequence"/>
</dbReference>
<accession>A0ABP8DIV5</accession>
<dbReference type="Pfam" id="PF18991">
    <property type="entry name" value="DUF5724"/>
    <property type="match status" value="1"/>
</dbReference>
<proteinExistence type="predicted"/>